<accession>A0A2P7BQB1</accession>
<evidence type="ECO:0000313" key="3">
    <source>
        <dbReference type="Proteomes" id="UP000241444"/>
    </source>
</evidence>
<dbReference type="AlphaFoldDB" id="A0A2P7BQB1"/>
<feature type="transmembrane region" description="Helical" evidence="1">
    <location>
        <begin position="42"/>
        <end position="65"/>
    </location>
</feature>
<proteinExistence type="predicted"/>
<sequence>MKPVANWRAVLRKAWSIRLMLLAGLLSGAEVALPLLDGVLPIPPGIFAGLTFFTVGAAFVARLVVQKGLSDE</sequence>
<evidence type="ECO:0000313" key="2">
    <source>
        <dbReference type="EMBL" id="PSH68629.1"/>
    </source>
</evidence>
<keyword evidence="1" id="KW-0812">Transmembrane</keyword>
<dbReference type="RefSeq" id="WP_106711483.1">
    <property type="nucleotide sequence ID" value="NZ_PGGO01000008.1"/>
</dbReference>
<gene>
    <name evidence="2" type="ORF">CU102_12790</name>
</gene>
<comment type="caution">
    <text evidence="2">The sequence shown here is derived from an EMBL/GenBank/DDBJ whole genome shotgun (WGS) entry which is preliminary data.</text>
</comment>
<dbReference type="Pfam" id="PF25612">
    <property type="entry name" value="DUF7940"/>
    <property type="match status" value="1"/>
</dbReference>
<protein>
    <submittedName>
        <fullName evidence="2">Uncharacterized protein</fullName>
    </submittedName>
</protein>
<dbReference type="EMBL" id="PGGO01000008">
    <property type="protein sequence ID" value="PSH68629.1"/>
    <property type="molecule type" value="Genomic_DNA"/>
</dbReference>
<keyword evidence="3" id="KW-1185">Reference proteome</keyword>
<name>A0A2P7BQB1_9HYPH</name>
<keyword evidence="1" id="KW-0472">Membrane</keyword>
<keyword evidence="1" id="KW-1133">Transmembrane helix</keyword>
<organism evidence="2 3">
    <name type="scientific">Phyllobacterium brassicacearum</name>
    <dbReference type="NCBI Taxonomy" id="314235"/>
    <lineage>
        <taxon>Bacteria</taxon>
        <taxon>Pseudomonadati</taxon>
        <taxon>Pseudomonadota</taxon>
        <taxon>Alphaproteobacteria</taxon>
        <taxon>Hyphomicrobiales</taxon>
        <taxon>Phyllobacteriaceae</taxon>
        <taxon>Phyllobacterium</taxon>
    </lineage>
</organism>
<dbReference type="OrthoDB" id="7679471at2"/>
<dbReference type="InterPro" id="IPR057700">
    <property type="entry name" value="DUF7940"/>
</dbReference>
<reference evidence="3" key="1">
    <citation type="submission" date="2017-11" db="EMBL/GenBank/DDBJ databases">
        <authorList>
            <person name="Kuznetsova I."/>
            <person name="Sazanova A."/>
            <person name="Chirak E."/>
            <person name="Safronova V."/>
            <person name="Willems A."/>
        </authorList>
    </citation>
    <scope>NUCLEOTIDE SEQUENCE [LARGE SCALE GENOMIC DNA]</scope>
    <source>
        <strain evidence="3">STM 196</strain>
    </source>
</reference>
<evidence type="ECO:0000256" key="1">
    <source>
        <dbReference type="SAM" id="Phobius"/>
    </source>
</evidence>
<dbReference type="Proteomes" id="UP000241444">
    <property type="component" value="Unassembled WGS sequence"/>
</dbReference>